<keyword evidence="4 5" id="KW-0949">S-adenosyl-L-methionine</keyword>
<dbReference type="GO" id="GO:0120537">
    <property type="term" value="F:3-demethylubiquinone 3-O-methyltransferase activity"/>
    <property type="evidence" value="ECO:0007669"/>
    <property type="project" value="RHEA"/>
</dbReference>
<dbReference type="PANTHER" id="PTHR43464">
    <property type="entry name" value="METHYLTRANSFERASE"/>
    <property type="match status" value="1"/>
</dbReference>
<evidence type="ECO:0000256" key="2">
    <source>
        <dbReference type="ARBA" id="ARBA00022679"/>
    </source>
</evidence>
<reference evidence="7" key="1">
    <citation type="submission" date="2016-05" db="EMBL/GenBank/DDBJ databases">
        <title>Comparative genomics of biotechnologically important yeasts.</title>
        <authorList>
            <consortium name="DOE Joint Genome Institute"/>
            <person name="Riley R."/>
            <person name="Haridas S."/>
            <person name="Wolfe K.H."/>
            <person name="Lopes M.R."/>
            <person name="Hittinger C.T."/>
            <person name="Goker M."/>
            <person name="Salamov A."/>
            <person name="Wisecaver J."/>
            <person name="Long T.M."/>
            <person name="Aerts A.L."/>
            <person name="Barry K."/>
            <person name="Choi C."/>
            <person name="Clum A."/>
            <person name="Coughlan A.Y."/>
            <person name="Deshpande S."/>
            <person name="Douglass A.P."/>
            <person name="Hanson S.J."/>
            <person name="Klenk H.-P."/>
            <person name="Labutti K."/>
            <person name="Lapidus A."/>
            <person name="Lindquist E."/>
            <person name="Lipzen A."/>
            <person name="Meier-Kolthoff J.P."/>
            <person name="Ohm R.A."/>
            <person name="Otillar R.P."/>
            <person name="Pangilinan J."/>
            <person name="Peng Y."/>
            <person name="Rokas A."/>
            <person name="Rosa C.A."/>
            <person name="Scheuner C."/>
            <person name="Sibirny A.A."/>
            <person name="Slot J.C."/>
            <person name="Stielow J.B."/>
            <person name="Sun H."/>
            <person name="Kurtzman C.P."/>
            <person name="Blackwell M."/>
            <person name="Grigoriev I.V."/>
            <person name="Jeffries T.W."/>
        </authorList>
    </citation>
    <scope>NUCLEOTIDE SEQUENCE [LARGE SCALE GENOMIC DNA]</scope>
    <source>
        <strain evidence="7">NRRL Y-12698</strain>
    </source>
</reference>
<dbReference type="GeneID" id="30145913"/>
<feature type="binding site" evidence="5">
    <location>
        <position position="166"/>
    </location>
    <ligand>
        <name>Mg(2+)</name>
        <dbReference type="ChEBI" id="CHEBI:18420"/>
    </ligand>
</feature>
<dbReference type="GO" id="GO:0046872">
    <property type="term" value="F:metal ion binding"/>
    <property type="evidence" value="ECO:0007669"/>
    <property type="project" value="UniProtKB-KW"/>
</dbReference>
<evidence type="ECO:0000256" key="1">
    <source>
        <dbReference type="ARBA" id="ARBA00022603"/>
    </source>
</evidence>
<dbReference type="HAMAP" id="MF_00472">
    <property type="entry name" value="UbiG"/>
    <property type="match status" value="1"/>
</dbReference>
<accession>A0A1E3QXV8</accession>
<protein>
    <recommendedName>
        <fullName evidence="5">Ubiquinone biosynthesis O-methyltransferase, mitochondrial</fullName>
    </recommendedName>
    <alternativeName>
        <fullName evidence="5">3,4-dihydroxy-5-hexaprenylbenzoate methyltransferase</fullName>
    </alternativeName>
    <alternativeName>
        <fullName evidence="5">3-demethylubiquinol 3-O-methyltransferase</fullName>
    </alternativeName>
    <alternativeName>
        <fullName evidence="5">3-demethylubiquinone 3-O-methyltransferase</fullName>
    </alternativeName>
    <alternativeName>
        <fullName evidence="5">3-demethylubiquinone-6 3-O-methyltransferase</fullName>
    </alternativeName>
    <alternativeName>
        <fullName evidence="5">Hexaprenyldihydroxybenzoate methyltransferase</fullName>
    </alternativeName>
    <alternativeName>
        <fullName evidence="5">Polyprenyldihydroxybenzoate methyltransferase</fullName>
        <shortName evidence="5">DHHB methyltransferase</shortName>
        <shortName evidence="5">DHHB-MT</shortName>
        <shortName evidence="5">DHHB-MTase</shortName>
        <ecNumber evidence="5">2.1.1.-</ecNumber>
        <ecNumber evidence="5">2.1.1.114</ecNumber>
        <ecNumber evidence="5">2.1.1.64</ecNumber>
    </alternativeName>
</protein>
<dbReference type="AlphaFoldDB" id="A0A1E3QXV8"/>
<dbReference type="EC" id="2.1.1.114" evidence="5"/>
<keyword evidence="5" id="KW-0472">Membrane</keyword>
<organism evidence="6 7">
    <name type="scientific">Babjeviella inositovora NRRL Y-12698</name>
    <dbReference type="NCBI Taxonomy" id="984486"/>
    <lineage>
        <taxon>Eukaryota</taxon>
        <taxon>Fungi</taxon>
        <taxon>Dikarya</taxon>
        <taxon>Ascomycota</taxon>
        <taxon>Saccharomycotina</taxon>
        <taxon>Pichiomycetes</taxon>
        <taxon>Serinales incertae sedis</taxon>
        <taxon>Babjeviella</taxon>
    </lineage>
</organism>
<dbReference type="Proteomes" id="UP000094336">
    <property type="component" value="Unassembled WGS sequence"/>
</dbReference>
<keyword evidence="5" id="KW-0460">Magnesium</keyword>
<dbReference type="EMBL" id="KV454427">
    <property type="protein sequence ID" value="ODQ81877.1"/>
    <property type="molecule type" value="Genomic_DNA"/>
</dbReference>
<feature type="binding site" evidence="5">
    <location>
        <position position="163"/>
    </location>
    <ligand>
        <name>Mg(2+)</name>
        <dbReference type="ChEBI" id="CHEBI:18420"/>
    </ligand>
</feature>
<evidence type="ECO:0000256" key="4">
    <source>
        <dbReference type="ARBA" id="ARBA00022691"/>
    </source>
</evidence>
<dbReference type="UniPathway" id="UPA00232"/>
<dbReference type="OrthoDB" id="3265906at2759"/>
<keyword evidence="1 5" id="KW-0489">Methyltransferase</keyword>
<feature type="binding site" evidence="5">
    <location>
        <position position="94"/>
    </location>
    <ligand>
        <name>S-adenosyl-L-methionine</name>
        <dbReference type="ChEBI" id="CHEBI:59789"/>
    </ligand>
</feature>
<comment type="cofactor">
    <cofactor evidence="5">
        <name>Mg(2+)</name>
        <dbReference type="ChEBI" id="CHEBI:18420"/>
    </cofactor>
</comment>
<keyword evidence="5" id="KW-0496">Mitochondrion</keyword>
<feature type="binding site" evidence="5">
    <location>
        <position position="162"/>
    </location>
    <ligand>
        <name>S-adenosyl-L-methionine</name>
        <dbReference type="ChEBI" id="CHEBI:59789"/>
    </ligand>
</feature>
<feature type="binding site" evidence="5">
    <location>
        <position position="117"/>
    </location>
    <ligand>
        <name>S-adenosyl-L-methionine</name>
        <dbReference type="ChEBI" id="CHEBI:59789"/>
    </ligand>
</feature>
<comment type="pathway">
    <text evidence="5">Cofactor biosynthesis; ubiquinone biosynthesis.</text>
</comment>
<dbReference type="GO" id="GO:0061542">
    <property type="term" value="F:3-demethylubiquinol 3-O-methyltransferase activity"/>
    <property type="evidence" value="ECO:0007669"/>
    <property type="project" value="UniProtKB-UniRule"/>
</dbReference>
<comment type="catalytic activity">
    <reaction evidence="5">
        <text>a 3-demethylubiquinone + S-adenosyl-L-methionine = a ubiquinone + S-adenosyl-L-homocysteine</text>
        <dbReference type="Rhea" id="RHEA:81215"/>
        <dbReference type="Rhea" id="RHEA-COMP:9565"/>
        <dbReference type="Rhea" id="RHEA-COMP:19654"/>
        <dbReference type="ChEBI" id="CHEBI:16389"/>
        <dbReference type="ChEBI" id="CHEBI:57856"/>
        <dbReference type="ChEBI" id="CHEBI:59789"/>
        <dbReference type="ChEBI" id="CHEBI:231825"/>
    </reaction>
</comment>
<dbReference type="GO" id="GO:0032259">
    <property type="term" value="P:methylation"/>
    <property type="evidence" value="ECO:0007669"/>
    <property type="project" value="UniProtKB-KW"/>
</dbReference>
<keyword evidence="2 5" id="KW-0808">Transferase</keyword>
<comment type="subunit">
    <text evidence="5">Component of a multi-subunit COQ enzyme complex, composed of at least COQ3, COQ4, COQ5, COQ6, COQ7 and COQ9.</text>
</comment>
<dbReference type="PANTHER" id="PTHR43464:SF19">
    <property type="entry name" value="UBIQUINONE BIOSYNTHESIS O-METHYLTRANSFERASE, MITOCHONDRIAL"/>
    <property type="match status" value="1"/>
</dbReference>
<keyword evidence="5" id="KW-0999">Mitochondrion inner membrane</keyword>
<feature type="binding site" evidence="5">
    <location>
        <position position="167"/>
    </location>
    <ligand>
        <name>Mg(2+)</name>
        <dbReference type="ChEBI" id="CHEBI:18420"/>
    </ligand>
</feature>
<comment type="catalytic activity">
    <reaction evidence="5">
        <text>a 3,4-dihydroxy-5-(all-trans-polyprenyl)benzoate + S-adenosyl-L-methionine = a 4-hydroxy-3-methoxy-5-(all-trans-polyprenyl)benzoate + S-adenosyl-L-homocysteine + H(+)</text>
        <dbReference type="Rhea" id="RHEA:44452"/>
        <dbReference type="Rhea" id="RHEA-COMP:10930"/>
        <dbReference type="Rhea" id="RHEA-COMP:10931"/>
        <dbReference type="ChEBI" id="CHEBI:15378"/>
        <dbReference type="ChEBI" id="CHEBI:57856"/>
        <dbReference type="ChEBI" id="CHEBI:59789"/>
        <dbReference type="ChEBI" id="CHEBI:64694"/>
        <dbReference type="ChEBI" id="CHEBI:84443"/>
        <dbReference type="EC" id="2.1.1.114"/>
    </reaction>
</comment>
<evidence type="ECO:0000313" key="7">
    <source>
        <dbReference type="Proteomes" id="UP000094336"/>
    </source>
</evidence>
<sequence length="279" mass="31895">MSHFNALANTWWDVNGPQRILHKMNLLRMDFINETIKAHLPLNFDATSPEEEVYIPCYNLDLLPENVRNAILQEQETKRTAMVKTMRLSALDIGCGGGILTESMGRMPWISHVKGIDLSTEVLAVAKSHKELDPMLSEKVSYELKPVEDIPVEEKYDVVTMFEMLEHVNYPSEVLTQALSRVNPGGWVFISTINRDFVSWFTTIFMGEHVLNVVPVGTHTYDKYINESEIRNWMADTKQGVAQFKVASSKGCVYMPLYGWKFTDSPHVGNYFMAIQRLL</sequence>
<name>A0A1E3QXV8_9ASCO</name>
<feature type="binding site" evidence="5">
    <location>
        <position position="28"/>
    </location>
    <ligand>
        <name>S-adenosyl-L-methionine</name>
        <dbReference type="ChEBI" id="CHEBI:59789"/>
    </ligand>
</feature>
<dbReference type="SUPFAM" id="SSF53335">
    <property type="entry name" value="S-adenosyl-L-methionine-dependent methyltransferases"/>
    <property type="match status" value="1"/>
</dbReference>
<dbReference type="EC" id="2.1.1.-" evidence="5"/>
<proteinExistence type="inferred from homology"/>
<dbReference type="CDD" id="cd02440">
    <property type="entry name" value="AdoMet_MTases"/>
    <property type="match status" value="1"/>
</dbReference>
<comment type="catalytic activity">
    <reaction evidence="5">
        <text>a 3-demethylubiquinol + S-adenosyl-L-methionine = a ubiquinol + S-adenosyl-L-homocysteine + H(+)</text>
        <dbReference type="Rhea" id="RHEA:44380"/>
        <dbReference type="Rhea" id="RHEA-COMP:9566"/>
        <dbReference type="Rhea" id="RHEA-COMP:10914"/>
        <dbReference type="ChEBI" id="CHEBI:15378"/>
        <dbReference type="ChEBI" id="CHEBI:17976"/>
        <dbReference type="ChEBI" id="CHEBI:57856"/>
        <dbReference type="ChEBI" id="CHEBI:59789"/>
        <dbReference type="ChEBI" id="CHEBI:84422"/>
        <dbReference type="EC" id="2.1.1.64"/>
    </reaction>
</comment>
<dbReference type="Pfam" id="PF13489">
    <property type="entry name" value="Methyltransf_23"/>
    <property type="match status" value="1"/>
</dbReference>
<dbReference type="RefSeq" id="XP_018987205.1">
    <property type="nucleotide sequence ID" value="XM_019128060.1"/>
</dbReference>
<dbReference type="EC" id="2.1.1.64" evidence="5"/>
<dbReference type="InterPro" id="IPR029063">
    <property type="entry name" value="SAM-dependent_MTases_sf"/>
</dbReference>
<dbReference type="InterPro" id="IPR010233">
    <property type="entry name" value="UbiG_MeTrfase"/>
</dbReference>
<keyword evidence="5" id="KW-0479">Metal-binding</keyword>
<gene>
    <name evidence="5" type="primary">COQ3</name>
    <name evidence="6" type="ORF">BABINDRAFT_160107</name>
</gene>
<dbReference type="GO" id="GO:0031314">
    <property type="term" value="C:extrinsic component of mitochondrial inner membrane"/>
    <property type="evidence" value="ECO:0007669"/>
    <property type="project" value="UniProtKB-UniRule"/>
</dbReference>
<dbReference type="GO" id="GO:0010420">
    <property type="term" value="F:polyprenyldihydroxybenzoate methyltransferase activity"/>
    <property type="evidence" value="ECO:0007669"/>
    <property type="project" value="UniProtKB-UniRule"/>
</dbReference>
<dbReference type="STRING" id="984486.A0A1E3QXV8"/>
<evidence type="ECO:0000313" key="6">
    <source>
        <dbReference type="EMBL" id="ODQ81877.1"/>
    </source>
</evidence>
<comment type="function">
    <text evidence="5">O-methyltransferase required for two non-consecutive steps during ubiquinone biosynthesis. Catalyzes the 2 O-methylation of 3,4-dihydroxy-5-(all-trans-polyprenyl)benzoic acid into 4-hydroxy-3-methoxy-5-(all-trans-polyprenyl)benzoic acid. Also catalyzes the last step of ubiquinone biosynthesis by mediating methylation of 3-demethylubiquinone into ubiquinone. Also able to mediate the methylation of 3-demethylubiquinol into ubiquinol.</text>
</comment>
<keyword evidence="7" id="KW-1185">Reference proteome</keyword>
<comment type="similarity">
    <text evidence="5">Belongs to the class I-like SAM-binding methyltransferase superfamily. UbiG/COQ3 family.</text>
</comment>
<evidence type="ECO:0000256" key="3">
    <source>
        <dbReference type="ARBA" id="ARBA00022688"/>
    </source>
</evidence>
<evidence type="ECO:0000256" key="5">
    <source>
        <dbReference type="HAMAP-Rule" id="MF_03190"/>
    </source>
</evidence>
<dbReference type="Gene3D" id="3.40.50.150">
    <property type="entry name" value="Vaccinia Virus protein VP39"/>
    <property type="match status" value="1"/>
</dbReference>
<comment type="subcellular location">
    <subcellularLocation>
        <location evidence="5">Mitochondrion inner membrane</location>
        <topology evidence="5">Peripheral membrane protein</topology>
        <orientation evidence="5">Matrix side</orientation>
    </subcellularLocation>
</comment>
<keyword evidence="3 5" id="KW-0831">Ubiquinone biosynthesis</keyword>
<dbReference type="NCBIfam" id="TIGR01983">
    <property type="entry name" value="UbiG"/>
    <property type="match status" value="1"/>
</dbReference>